<dbReference type="SMART" id="SM00267">
    <property type="entry name" value="GGDEF"/>
    <property type="match status" value="1"/>
</dbReference>
<dbReference type="Gene3D" id="3.30.450.20">
    <property type="entry name" value="PAS domain"/>
    <property type="match status" value="1"/>
</dbReference>
<dbReference type="FunFam" id="3.30.70.270:FF:000001">
    <property type="entry name" value="Diguanylate cyclase domain protein"/>
    <property type="match status" value="1"/>
</dbReference>
<feature type="transmembrane region" description="Helical" evidence="4">
    <location>
        <begin position="379"/>
        <end position="400"/>
    </location>
</feature>
<keyword evidence="4" id="KW-0472">Membrane</keyword>
<dbReference type="InterPro" id="IPR050469">
    <property type="entry name" value="Diguanylate_Cyclase"/>
</dbReference>
<dbReference type="AlphaFoldDB" id="A0A1H6A8V6"/>
<dbReference type="InterPro" id="IPR029787">
    <property type="entry name" value="Nucleotide_cyclase"/>
</dbReference>
<evidence type="ECO:0000259" key="5">
    <source>
        <dbReference type="PROSITE" id="PS50887"/>
    </source>
</evidence>
<dbReference type="GO" id="GO:0052621">
    <property type="term" value="F:diguanylate cyclase activity"/>
    <property type="evidence" value="ECO:0007669"/>
    <property type="project" value="UniProtKB-EC"/>
</dbReference>
<dbReference type="EC" id="2.7.7.65" evidence="2"/>
<dbReference type="GO" id="GO:0005886">
    <property type="term" value="C:plasma membrane"/>
    <property type="evidence" value="ECO:0007669"/>
    <property type="project" value="TreeGrafter"/>
</dbReference>
<dbReference type="Gene3D" id="3.30.70.270">
    <property type="match status" value="1"/>
</dbReference>
<dbReference type="SUPFAM" id="SSF55073">
    <property type="entry name" value="Nucleotide cyclase"/>
    <property type="match status" value="1"/>
</dbReference>
<dbReference type="Pfam" id="PF00990">
    <property type="entry name" value="GGDEF"/>
    <property type="match status" value="1"/>
</dbReference>
<keyword evidence="7" id="KW-1185">Reference proteome</keyword>
<dbReference type="Gene3D" id="6.10.340.10">
    <property type="match status" value="1"/>
</dbReference>
<evidence type="ECO:0000313" key="7">
    <source>
        <dbReference type="Proteomes" id="UP000236721"/>
    </source>
</evidence>
<dbReference type="PROSITE" id="PS50887">
    <property type="entry name" value="GGDEF"/>
    <property type="match status" value="1"/>
</dbReference>
<feature type="transmembrane region" description="Helical" evidence="4">
    <location>
        <begin position="21"/>
        <end position="43"/>
    </location>
</feature>
<dbReference type="GO" id="GO:0043709">
    <property type="term" value="P:cell adhesion involved in single-species biofilm formation"/>
    <property type="evidence" value="ECO:0007669"/>
    <property type="project" value="TreeGrafter"/>
</dbReference>
<evidence type="ECO:0000313" key="6">
    <source>
        <dbReference type="EMBL" id="SEG44485.1"/>
    </source>
</evidence>
<accession>A0A1H6A8V6</accession>
<dbReference type="Proteomes" id="UP000236721">
    <property type="component" value="Unassembled WGS sequence"/>
</dbReference>
<dbReference type="NCBIfam" id="TIGR00254">
    <property type="entry name" value="GGDEF"/>
    <property type="match status" value="1"/>
</dbReference>
<evidence type="ECO:0000256" key="4">
    <source>
        <dbReference type="SAM" id="Phobius"/>
    </source>
</evidence>
<comment type="catalytic activity">
    <reaction evidence="3">
        <text>2 GTP = 3',3'-c-di-GMP + 2 diphosphate</text>
        <dbReference type="Rhea" id="RHEA:24898"/>
        <dbReference type="ChEBI" id="CHEBI:33019"/>
        <dbReference type="ChEBI" id="CHEBI:37565"/>
        <dbReference type="ChEBI" id="CHEBI:58805"/>
        <dbReference type="EC" id="2.7.7.65"/>
    </reaction>
</comment>
<evidence type="ECO:0000256" key="3">
    <source>
        <dbReference type="ARBA" id="ARBA00034247"/>
    </source>
</evidence>
<dbReference type="InterPro" id="IPR043128">
    <property type="entry name" value="Rev_trsase/Diguanyl_cyclase"/>
</dbReference>
<sequence length="638" mass="72477">MITNQSVKLQSLVYRDFLRSSLIPLLVIEVLLLALYFGINLYISDKNRTTLVSEVKQSLSEITTNEALRVNQHLEEVTRTARMMQLDHELFFNSKRCFLPNGKPEFDTHPNGAFYKVNPVGASVYYSNTTNIGKQESAKAICSESLDPLLKAIVDTNPSITQAYLNTWDDMNRLYPFMPDAPAQYGPVLEMENFNFYYDADQRHNPSRGNVWTEVYLDPAGQGWMLSNLVPIYSGNFLEGVSGLDVTVESFVESILNHQFPWDSAALVIDEKGTILAMQKKAENLLGLQELKHHTYESNITDTVTKPDQFNLFQLPSLSEEGIRSLSIANATQDIWVNDINYIVDSKLIPETGWRVITFVNTKSFLTPISELKSLSDNLGYLAVLAMIIFYMVFFIYLSWRSKRLALDIATPIEALTEATSKLGKNWNMENLVESRVDEIQRLNQNFHSLFTELTSRTEELIESTINIRIQVKEKELLAKLAQTDSLTGIPNRLKLDKALRENHRKAKNDKHTYGVLLLDIDYFKQVNDHYGHQIGDQVLTEISTLLREHVRDSEIVGRWGGEEFLVVCAGADNDILWDLAERLRESIENHVFPKCISLTTSIGVAAYEHGDDIQNLLSRADKALYKAKGEGRNKVAS</sequence>
<evidence type="ECO:0000256" key="2">
    <source>
        <dbReference type="ARBA" id="ARBA00012528"/>
    </source>
</evidence>
<feature type="domain" description="GGDEF" evidence="5">
    <location>
        <begin position="512"/>
        <end position="638"/>
    </location>
</feature>
<name>A0A1H6A8V6_9VIBR</name>
<dbReference type="GO" id="GO:1902201">
    <property type="term" value="P:negative regulation of bacterial-type flagellum-dependent cell motility"/>
    <property type="evidence" value="ECO:0007669"/>
    <property type="project" value="TreeGrafter"/>
</dbReference>
<dbReference type="RefSeq" id="WP_103881089.1">
    <property type="nucleotide sequence ID" value="NZ_FNVG01000014.1"/>
</dbReference>
<dbReference type="PANTHER" id="PTHR45138">
    <property type="entry name" value="REGULATORY COMPONENTS OF SENSORY TRANSDUCTION SYSTEM"/>
    <property type="match status" value="1"/>
</dbReference>
<organism evidence="6 7">
    <name type="scientific">Vibrio hangzhouensis</name>
    <dbReference type="NCBI Taxonomy" id="462991"/>
    <lineage>
        <taxon>Bacteria</taxon>
        <taxon>Pseudomonadati</taxon>
        <taxon>Pseudomonadota</taxon>
        <taxon>Gammaproteobacteria</taxon>
        <taxon>Vibrionales</taxon>
        <taxon>Vibrionaceae</taxon>
        <taxon>Vibrio</taxon>
    </lineage>
</organism>
<protein>
    <recommendedName>
        <fullName evidence="2">diguanylate cyclase</fullName>
        <ecNumber evidence="2">2.7.7.65</ecNumber>
    </recommendedName>
</protein>
<proteinExistence type="predicted"/>
<dbReference type="InterPro" id="IPR000160">
    <property type="entry name" value="GGDEF_dom"/>
</dbReference>
<keyword evidence="4" id="KW-1133">Transmembrane helix</keyword>
<gene>
    <name evidence="6" type="ORF">SAMN04488244_11470</name>
</gene>
<evidence type="ECO:0000256" key="1">
    <source>
        <dbReference type="ARBA" id="ARBA00001946"/>
    </source>
</evidence>
<dbReference type="OrthoDB" id="9770795at2"/>
<reference evidence="7" key="1">
    <citation type="submission" date="2016-10" db="EMBL/GenBank/DDBJ databases">
        <authorList>
            <person name="Varghese N."/>
            <person name="Submissions S."/>
        </authorList>
    </citation>
    <scope>NUCLEOTIDE SEQUENCE [LARGE SCALE GENOMIC DNA]</scope>
    <source>
        <strain evidence="7">CGMCC 1.7062</strain>
    </source>
</reference>
<keyword evidence="4" id="KW-0812">Transmembrane</keyword>
<dbReference type="EMBL" id="FNVG01000014">
    <property type="protein sequence ID" value="SEG44485.1"/>
    <property type="molecule type" value="Genomic_DNA"/>
</dbReference>
<dbReference type="CDD" id="cd01949">
    <property type="entry name" value="GGDEF"/>
    <property type="match status" value="1"/>
</dbReference>
<dbReference type="PANTHER" id="PTHR45138:SF9">
    <property type="entry name" value="DIGUANYLATE CYCLASE DGCM-RELATED"/>
    <property type="match status" value="1"/>
</dbReference>
<comment type="cofactor">
    <cofactor evidence="1">
        <name>Mg(2+)</name>
        <dbReference type="ChEBI" id="CHEBI:18420"/>
    </cofactor>
</comment>